<sequence>MAFIDTLQSPFYDRMIENVSLNFSNLVITEEKIEIGVRKGRIAQGAASTSANKPPVATNKRKERETNMITSTPNFPDHNHTPYYQPQYAYRPQVAAIS</sequence>
<evidence type="ECO:0000256" key="1">
    <source>
        <dbReference type="SAM" id="MobiDB-lite"/>
    </source>
</evidence>
<dbReference type="Proteomes" id="UP000257109">
    <property type="component" value="Unassembled WGS sequence"/>
</dbReference>
<dbReference type="EMBL" id="QJKJ01002323">
    <property type="protein sequence ID" value="RDY03342.1"/>
    <property type="molecule type" value="Genomic_DNA"/>
</dbReference>
<name>A0A371HKW4_MUCPR</name>
<evidence type="ECO:0000313" key="2">
    <source>
        <dbReference type="EMBL" id="RDY03342.1"/>
    </source>
</evidence>
<reference evidence="2" key="1">
    <citation type="submission" date="2018-05" db="EMBL/GenBank/DDBJ databases">
        <title>Draft genome of Mucuna pruriens seed.</title>
        <authorList>
            <person name="Nnadi N.E."/>
            <person name="Vos R."/>
            <person name="Hasami M.H."/>
            <person name="Devisetty U.K."/>
            <person name="Aguiy J.C."/>
        </authorList>
    </citation>
    <scope>NUCLEOTIDE SEQUENCE [LARGE SCALE GENOMIC DNA]</scope>
    <source>
        <strain evidence="2">JCA_2017</strain>
    </source>
</reference>
<organism evidence="2 3">
    <name type="scientific">Mucuna pruriens</name>
    <name type="common">Velvet bean</name>
    <name type="synonym">Dolichos pruriens</name>
    <dbReference type="NCBI Taxonomy" id="157652"/>
    <lineage>
        <taxon>Eukaryota</taxon>
        <taxon>Viridiplantae</taxon>
        <taxon>Streptophyta</taxon>
        <taxon>Embryophyta</taxon>
        <taxon>Tracheophyta</taxon>
        <taxon>Spermatophyta</taxon>
        <taxon>Magnoliopsida</taxon>
        <taxon>eudicotyledons</taxon>
        <taxon>Gunneridae</taxon>
        <taxon>Pentapetalae</taxon>
        <taxon>rosids</taxon>
        <taxon>fabids</taxon>
        <taxon>Fabales</taxon>
        <taxon>Fabaceae</taxon>
        <taxon>Papilionoideae</taxon>
        <taxon>50 kb inversion clade</taxon>
        <taxon>NPAAA clade</taxon>
        <taxon>indigoferoid/millettioid clade</taxon>
        <taxon>Phaseoleae</taxon>
        <taxon>Mucuna</taxon>
    </lineage>
</organism>
<protein>
    <submittedName>
        <fullName evidence="2">Uncharacterized protein</fullName>
    </submittedName>
</protein>
<keyword evidence="3" id="KW-1185">Reference proteome</keyword>
<comment type="caution">
    <text evidence="2">The sequence shown here is derived from an EMBL/GenBank/DDBJ whole genome shotgun (WGS) entry which is preliminary data.</text>
</comment>
<evidence type="ECO:0000313" key="3">
    <source>
        <dbReference type="Proteomes" id="UP000257109"/>
    </source>
</evidence>
<accession>A0A371HKW4</accession>
<feature type="non-terminal residue" evidence="2">
    <location>
        <position position="1"/>
    </location>
</feature>
<proteinExistence type="predicted"/>
<gene>
    <name evidence="2" type="ORF">CR513_13080</name>
</gene>
<feature type="region of interest" description="Disordered" evidence="1">
    <location>
        <begin position="43"/>
        <end position="84"/>
    </location>
</feature>
<dbReference type="OrthoDB" id="1750196at2759"/>
<dbReference type="AlphaFoldDB" id="A0A371HKW4"/>